<dbReference type="STRING" id="13035.Dacsa_2302"/>
<evidence type="ECO:0000313" key="3">
    <source>
        <dbReference type="Proteomes" id="UP000010482"/>
    </source>
</evidence>
<comment type="similarity">
    <text evidence="1">Belongs to the ComF/GntX family.</text>
</comment>
<gene>
    <name evidence="2" type="ORF">Dacsa_2302</name>
</gene>
<name>K9YVG4_DACS8</name>
<evidence type="ECO:0000313" key="2">
    <source>
        <dbReference type="EMBL" id="AFZ50916.1"/>
    </source>
</evidence>
<dbReference type="PANTHER" id="PTHR47505:SF1">
    <property type="entry name" value="DNA UTILIZATION PROTEIN YHGH"/>
    <property type="match status" value="1"/>
</dbReference>
<protein>
    <submittedName>
        <fullName evidence="2">Amidophosphoribosyltransferase</fullName>
    </submittedName>
</protein>
<dbReference type="EMBL" id="CP003944">
    <property type="protein sequence ID" value="AFZ50916.1"/>
    <property type="molecule type" value="Genomic_DNA"/>
</dbReference>
<dbReference type="InterPro" id="IPR051910">
    <property type="entry name" value="ComF/GntX_DNA_util-trans"/>
</dbReference>
<dbReference type="InterPro" id="IPR029057">
    <property type="entry name" value="PRTase-like"/>
</dbReference>
<dbReference type="GO" id="GO:0016757">
    <property type="term" value="F:glycosyltransferase activity"/>
    <property type="evidence" value="ECO:0007669"/>
    <property type="project" value="UniProtKB-KW"/>
</dbReference>
<dbReference type="Proteomes" id="UP000010482">
    <property type="component" value="Chromosome"/>
</dbReference>
<dbReference type="SUPFAM" id="SSF53271">
    <property type="entry name" value="PRTase-like"/>
    <property type="match status" value="1"/>
</dbReference>
<proteinExistence type="inferred from homology"/>
<dbReference type="PANTHER" id="PTHR47505">
    <property type="entry name" value="DNA UTILIZATION PROTEIN YHGH"/>
    <property type="match status" value="1"/>
</dbReference>
<dbReference type="RefSeq" id="WP_015229908.1">
    <property type="nucleotide sequence ID" value="NC_019780.1"/>
</dbReference>
<organism evidence="2 3">
    <name type="scientific">Dactylococcopsis salina (strain PCC 8305)</name>
    <name type="common">Myxobactron salinum</name>
    <dbReference type="NCBI Taxonomy" id="13035"/>
    <lineage>
        <taxon>Bacteria</taxon>
        <taxon>Bacillati</taxon>
        <taxon>Cyanobacteriota</taxon>
        <taxon>Cyanophyceae</taxon>
        <taxon>Nodosilineales</taxon>
        <taxon>Cymatolegaceae</taxon>
        <taxon>Dactylococcopsis</taxon>
    </lineage>
</organism>
<dbReference type="KEGG" id="dsl:Dacsa_2302"/>
<dbReference type="HOGENOM" id="CLU_054549_1_0_3"/>
<keyword evidence="3" id="KW-1185">Reference proteome</keyword>
<dbReference type="eggNOG" id="COG1040">
    <property type="taxonomic scope" value="Bacteria"/>
</dbReference>
<reference evidence="2" key="1">
    <citation type="submission" date="2012-04" db="EMBL/GenBank/DDBJ databases">
        <title>Finished genome of Dactylococcopsis salina PCC 8305.</title>
        <authorList>
            <consortium name="US DOE Joint Genome Institute"/>
            <person name="Gugger M."/>
            <person name="Coursin T."/>
            <person name="Rippka R."/>
            <person name="Tandeau De Marsac N."/>
            <person name="Huntemann M."/>
            <person name="Wei C.-L."/>
            <person name="Han J."/>
            <person name="Detter J.C."/>
            <person name="Han C."/>
            <person name="Tapia R."/>
            <person name="Daligault H."/>
            <person name="Chen A."/>
            <person name="Krypides N."/>
            <person name="Mavromatis K."/>
            <person name="Markowitz V."/>
            <person name="Szeto E."/>
            <person name="Ivanova N."/>
            <person name="Ovchinnikova G."/>
            <person name="Pagani I."/>
            <person name="Pati A."/>
            <person name="Goodwin L."/>
            <person name="Peters L."/>
            <person name="Pitluck S."/>
            <person name="Woyke T."/>
            <person name="Kerfeld C."/>
        </authorList>
    </citation>
    <scope>NUCLEOTIDE SEQUENCE [LARGE SCALE GENOMIC DNA]</scope>
    <source>
        <strain evidence="2">PCC 8305</strain>
    </source>
</reference>
<accession>K9YVG4</accession>
<dbReference type="InterPro" id="IPR000836">
    <property type="entry name" value="PRTase_dom"/>
</dbReference>
<dbReference type="CDD" id="cd06223">
    <property type="entry name" value="PRTases_typeI"/>
    <property type="match status" value="1"/>
</dbReference>
<dbReference type="PATRIC" id="fig|13035.3.peg.2611"/>
<dbReference type="Gene3D" id="3.40.50.2020">
    <property type="match status" value="1"/>
</dbReference>
<sequence>MMLNWKQLSEEILSLFLSPNCPLCERSAETVLCKSCDRKLNQHQLSTPQFQGKNKISVFAWGKYDGLLKRSILALKYENKAQIARPLGERLGNIWLEKSRFPSSLNPIVIPIPLHPEKQKQRGFNQAELIARSFCSVTGLKLKPQGLKRVKNTKALFDLKPEQREQEIAEAFTLGKGLQPQQNVILLDDIYTTGTTVQAARITLEKAGMRVISIAAIAKS</sequence>
<evidence type="ECO:0000256" key="1">
    <source>
        <dbReference type="ARBA" id="ARBA00008007"/>
    </source>
</evidence>
<dbReference type="AlphaFoldDB" id="K9YVG4"/>